<keyword evidence="7" id="KW-0175">Coiled coil</keyword>
<dbReference type="HAMAP" id="MF_00337">
    <property type="entry name" value="Exonuc_7_S"/>
    <property type="match status" value="1"/>
</dbReference>
<keyword evidence="4 6" id="KW-0378">Hydrolase</keyword>
<dbReference type="RefSeq" id="WP_189378620.1">
    <property type="nucleotide sequence ID" value="NZ_BNAH01000010.1"/>
</dbReference>
<evidence type="ECO:0000313" key="8">
    <source>
        <dbReference type="EMBL" id="GHE94807.1"/>
    </source>
</evidence>
<evidence type="ECO:0000256" key="5">
    <source>
        <dbReference type="ARBA" id="ARBA00022839"/>
    </source>
</evidence>
<dbReference type="Gene3D" id="1.10.287.1040">
    <property type="entry name" value="Exonuclease VII, small subunit"/>
    <property type="match status" value="1"/>
</dbReference>
<organism evidence="8 9">
    <name type="scientific">Thalassotalea profundi</name>
    <dbReference type="NCBI Taxonomy" id="2036687"/>
    <lineage>
        <taxon>Bacteria</taxon>
        <taxon>Pseudomonadati</taxon>
        <taxon>Pseudomonadota</taxon>
        <taxon>Gammaproteobacteria</taxon>
        <taxon>Alteromonadales</taxon>
        <taxon>Colwelliaceae</taxon>
        <taxon>Thalassotalea</taxon>
    </lineage>
</organism>
<comment type="catalytic activity">
    <reaction evidence="6">
        <text>Exonucleolytic cleavage in either 5'- to 3'- or 3'- to 5'-direction to yield nucleoside 5'-phosphates.</text>
        <dbReference type="EC" id="3.1.11.6"/>
    </reaction>
</comment>
<sequence length="82" mass="9430">MARKKLENLSFEESLKELEQIVQNLEAGELSLEEAMNFFERGLNLSQLSQEKLQDAEQKIQMLITQNGQQSLADFNVAENEQ</sequence>
<reference evidence="9" key="1">
    <citation type="journal article" date="2019" name="Int. J. Syst. Evol. Microbiol.">
        <title>The Global Catalogue of Microorganisms (GCM) 10K type strain sequencing project: providing services to taxonomists for standard genome sequencing and annotation.</title>
        <authorList>
            <consortium name="The Broad Institute Genomics Platform"/>
            <consortium name="The Broad Institute Genome Sequencing Center for Infectious Disease"/>
            <person name="Wu L."/>
            <person name="Ma J."/>
        </authorList>
    </citation>
    <scope>NUCLEOTIDE SEQUENCE [LARGE SCALE GENOMIC DNA]</scope>
    <source>
        <strain evidence="9">CGMCC 1.15922</strain>
    </source>
</reference>
<dbReference type="NCBIfam" id="TIGR01280">
    <property type="entry name" value="xseB"/>
    <property type="match status" value="1"/>
</dbReference>
<dbReference type="NCBIfam" id="NF002140">
    <property type="entry name" value="PRK00977.1-4"/>
    <property type="match status" value="1"/>
</dbReference>
<dbReference type="PANTHER" id="PTHR34137">
    <property type="entry name" value="EXODEOXYRIBONUCLEASE 7 SMALL SUBUNIT"/>
    <property type="match status" value="1"/>
</dbReference>
<keyword evidence="9" id="KW-1185">Reference proteome</keyword>
<proteinExistence type="inferred from homology"/>
<comment type="subunit">
    <text evidence="6">Heterooligomer composed of large and small subunits.</text>
</comment>
<evidence type="ECO:0000256" key="3">
    <source>
        <dbReference type="ARBA" id="ARBA00022722"/>
    </source>
</evidence>
<evidence type="ECO:0000256" key="2">
    <source>
        <dbReference type="ARBA" id="ARBA00022490"/>
    </source>
</evidence>
<keyword evidence="5 6" id="KW-0269">Exonuclease</keyword>
<dbReference type="PANTHER" id="PTHR34137:SF1">
    <property type="entry name" value="EXODEOXYRIBONUCLEASE 7 SMALL SUBUNIT"/>
    <property type="match status" value="1"/>
</dbReference>
<evidence type="ECO:0000256" key="7">
    <source>
        <dbReference type="SAM" id="Coils"/>
    </source>
</evidence>
<dbReference type="EMBL" id="BNAH01000010">
    <property type="protein sequence ID" value="GHE94807.1"/>
    <property type="molecule type" value="Genomic_DNA"/>
</dbReference>
<evidence type="ECO:0000256" key="4">
    <source>
        <dbReference type="ARBA" id="ARBA00022801"/>
    </source>
</evidence>
<dbReference type="Proteomes" id="UP000626370">
    <property type="component" value="Unassembled WGS sequence"/>
</dbReference>
<dbReference type="InterPro" id="IPR003761">
    <property type="entry name" value="Exonuc_VII_S"/>
</dbReference>
<comment type="caution">
    <text evidence="8">The sequence shown here is derived from an EMBL/GenBank/DDBJ whole genome shotgun (WGS) entry which is preliminary data.</text>
</comment>
<comment type="similarity">
    <text evidence="1 6">Belongs to the XseB family.</text>
</comment>
<dbReference type="SUPFAM" id="SSF116842">
    <property type="entry name" value="XseB-like"/>
    <property type="match status" value="1"/>
</dbReference>
<gene>
    <name evidence="6 8" type="primary">xseB</name>
    <name evidence="8" type="ORF">GCM10011501_25350</name>
</gene>
<comment type="function">
    <text evidence="6">Bidirectionally degrades single-stranded DNA into large acid-insoluble oligonucleotides, which are then degraded further into small acid-soluble oligonucleotides.</text>
</comment>
<dbReference type="InterPro" id="IPR037004">
    <property type="entry name" value="Exonuc_VII_ssu_sf"/>
</dbReference>
<name>A0ABQ3IXI2_9GAMM</name>
<evidence type="ECO:0000313" key="9">
    <source>
        <dbReference type="Proteomes" id="UP000626370"/>
    </source>
</evidence>
<accession>A0ABQ3IXI2</accession>
<protein>
    <recommendedName>
        <fullName evidence="6">Exodeoxyribonuclease 7 small subunit</fullName>
        <ecNumber evidence="6">3.1.11.6</ecNumber>
    </recommendedName>
    <alternativeName>
        <fullName evidence="6">Exodeoxyribonuclease VII small subunit</fullName>
        <shortName evidence="6">Exonuclease VII small subunit</shortName>
    </alternativeName>
</protein>
<keyword evidence="2 6" id="KW-0963">Cytoplasm</keyword>
<keyword evidence="3 6" id="KW-0540">Nuclease</keyword>
<evidence type="ECO:0000256" key="6">
    <source>
        <dbReference type="HAMAP-Rule" id="MF_00337"/>
    </source>
</evidence>
<evidence type="ECO:0000256" key="1">
    <source>
        <dbReference type="ARBA" id="ARBA00009998"/>
    </source>
</evidence>
<comment type="subcellular location">
    <subcellularLocation>
        <location evidence="6">Cytoplasm</location>
    </subcellularLocation>
</comment>
<dbReference type="Pfam" id="PF02609">
    <property type="entry name" value="Exonuc_VII_S"/>
    <property type="match status" value="1"/>
</dbReference>
<feature type="coiled-coil region" evidence="7">
    <location>
        <begin position="1"/>
        <end position="66"/>
    </location>
</feature>
<dbReference type="EC" id="3.1.11.6" evidence="6"/>